<name>H8FUW6_MAGML</name>
<dbReference type="RefSeq" id="WP_002729784.1">
    <property type="nucleotide sequence ID" value="NZ_CAHP01000028.1"/>
</dbReference>
<dbReference type="EMBL" id="CAHP01000028">
    <property type="protein sequence ID" value="CCG42154.1"/>
    <property type="molecule type" value="Genomic_DNA"/>
</dbReference>
<dbReference type="SUPFAM" id="SSF109604">
    <property type="entry name" value="HD-domain/PDEase-like"/>
    <property type="match status" value="1"/>
</dbReference>
<keyword evidence="2" id="KW-1185">Reference proteome</keyword>
<dbReference type="Gene3D" id="1.10.3210.10">
    <property type="entry name" value="Hypothetical protein af1432"/>
    <property type="match status" value="1"/>
</dbReference>
<dbReference type="OrthoDB" id="1099791at2"/>
<organism evidence="1 2">
    <name type="scientific">Magnetospirillum molischianum DSM 120</name>
    <dbReference type="NCBI Taxonomy" id="1150626"/>
    <lineage>
        <taxon>Bacteria</taxon>
        <taxon>Pseudomonadati</taxon>
        <taxon>Pseudomonadota</taxon>
        <taxon>Alphaproteobacteria</taxon>
        <taxon>Rhodospirillales</taxon>
        <taxon>Rhodospirillaceae</taxon>
        <taxon>Magnetospirillum</taxon>
    </lineage>
</organism>
<protein>
    <submittedName>
        <fullName evidence="1">Uncharacterized protein</fullName>
    </submittedName>
</protein>
<comment type="caution">
    <text evidence="1">The sequence shown here is derived from an EMBL/GenBank/DDBJ whole genome shotgun (WGS) entry which is preliminary data.</text>
</comment>
<gene>
    <name evidence="1" type="ORF">PHAMO_340027</name>
</gene>
<dbReference type="AlphaFoldDB" id="H8FUW6"/>
<dbReference type="eggNOG" id="COG1896">
    <property type="taxonomic scope" value="Bacteria"/>
</dbReference>
<reference evidence="1 2" key="1">
    <citation type="journal article" date="2012" name="J. Bacteriol.">
        <title>Draft Genome Sequence of the Purple Photosynthetic Bacterium Phaeospirillum molischianum DSM120, a Particularly Versatile Bacterium.</title>
        <authorList>
            <person name="Duquesne K."/>
            <person name="Prima V."/>
            <person name="Ji B."/>
            <person name="Rouy Z."/>
            <person name="Medigue C."/>
            <person name="Talla E."/>
            <person name="Sturgis J.N."/>
        </authorList>
    </citation>
    <scope>NUCLEOTIDE SEQUENCE [LARGE SCALE GENOMIC DNA]</scope>
    <source>
        <strain evidence="2">DSM120</strain>
    </source>
</reference>
<accession>H8FUW6</accession>
<dbReference type="Proteomes" id="UP000004169">
    <property type="component" value="Unassembled WGS sequence"/>
</dbReference>
<evidence type="ECO:0000313" key="1">
    <source>
        <dbReference type="EMBL" id="CCG42154.1"/>
    </source>
</evidence>
<evidence type="ECO:0000313" key="2">
    <source>
        <dbReference type="Proteomes" id="UP000004169"/>
    </source>
</evidence>
<dbReference type="STRING" id="1150626.PHAMO_340027"/>
<proteinExistence type="predicted"/>
<sequence length="241" mass="26046">MPPAATSAPPRPVILKHMVSGAAVPLLSPTAADIRWRDIAEALGKLCRFTGAVMVPHYSVAQHCRLVETLIGGAIISNRYADLLIQAARGCIYLQDGPDHAASRIITALDNARRDHTIARRLSLAALIHDAHEAHIGDIATPVAEALAELGVPHAVDQLKGLHDRAIYDAAGLPWPVPEGWRTVINTADKIALATERRDLLATPLTPWVHPLPAPAPWPIKAERGDIAACRWLEQLTDLML</sequence>